<keyword evidence="4" id="KW-1185">Reference proteome</keyword>
<evidence type="ECO:0000313" key="4">
    <source>
        <dbReference type="Proteomes" id="UP000812031"/>
    </source>
</evidence>
<evidence type="ECO:0000313" key="3">
    <source>
        <dbReference type="EMBL" id="MBW4360347.1"/>
    </source>
</evidence>
<protein>
    <submittedName>
        <fullName evidence="3">CatB-related O-acetyltransferase</fullName>
    </submittedName>
</protein>
<reference evidence="3 4" key="1">
    <citation type="submission" date="2021-07" db="EMBL/GenBank/DDBJ databases">
        <title>Flavobacterium sp. nov. isolated from sediment on the Taihu Lake.</title>
        <authorList>
            <person name="Qu J.-H."/>
        </authorList>
    </citation>
    <scope>NUCLEOTIDE SEQUENCE [LARGE SCALE GENOMIC DNA]</scope>
    <source>
        <strain evidence="3 4">NAS39</strain>
    </source>
</reference>
<comment type="similarity">
    <text evidence="1">Belongs to the transferase hexapeptide repeat family.</text>
</comment>
<organism evidence="3 4">
    <name type="scientific">Flavobacterium taihuense</name>
    <dbReference type="NCBI Taxonomy" id="2857508"/>
    <lineage>
        <taxon>Bacteria</taxon>
        <taxon>Pseudomonadati</taxon>
        <taxon>Bacteroidota</taxon>
        <taxon>Flavobacteriia</taxon>
        <taxon>Flavobacteriales</taxon>
        <taxon>Flavobacteriaceae</taxon>
        <taxon>Flavobacterium</taxon>
    </lineage>
</organism>
<evidence type="ECO:0000256" key="1">
    <source>
        <dbReference type="ARBA" id="ARBA00007274"/>
    </source>
</evidence>
<dbReference type="PANTHER" id="PTHR43300:SF11">
    <property type="entry name" value="ACETYLTRANSFERASE RV3034C-RELATED"/>
    <property type="match status" value="1"/>
</dbReference>
<proteinExistence type="inferred from homology"/>
<dbReference type="CDD" id="cd03349">
    <property type="entry name" value="LbH_XAT"/>
    <property type="match status" value="1"/>
</dbReference>
<dbReference type="PROSITE" id="PS00101">
    <property type="entry name" value="HEXAPEP_TRANSFERASES"/>
    <property type="match status" value="1"/>
</dbReference>
<keyword evidence="2" id="KW-0808">Transferase</keyword>
<dbReference type="InterPro" id="IPR050179">
    <property type="entry name" value="Trans_hexapeptide_repeat"/>
</dbReference>
<evidence type="ECO:0000256" key="2">
    <source>
        <dbReference type="ARBA" id="ARBA00023315"/>
    </source>
</evidence>
<dbReference type="Pfam" id="PF00132">
    <property type="entry name" value="Hexapep"/>
    <property type="match status" value="1"/>
</dbReference>
<accession>A0ABS6XUL0</accession>
<dbReference type="InterPro" id="IPR018357">
    <property type="entry name" value="Hexapep_transf_CS"/>
</dbReference>
<name>A0ABS6XUL0_9FLAO</name>
<comment type="caution">
    <text evidence="3">The sequence shown here is derived from an EMBL/GenBank/DDBJ whole genome shotgun (WGS) entry which is preliminary data.</text>
</comment>
<keyword evidence="2" id="KW-0012">Acyltransferase</keyword>
<dbReference type="EMBL" id="JAHWYN010000005">
    <property type="protein sequence ID" value="MBW4360347.1"/>
    <property type="molecule type" value="Genomic_DNA"/>
</dbReference>
<dbReference type="InterPro" id="IPR001451">
    <property type="entry name" value="Hexapep"/>
</dbReference>
<sequence>MKTLKFFSYRKNSTISKTAKIYPFSIVLNTIIKDYSYISYNCTINNCDIGKFCSIAKSVKVGLGKHPLHFISTSPIFYSPVNPLKKILSKELKFKDGERITIGNDVWIGANVVILDGINIGNGAVIGANSVVTKNVLPYTIVGGVPAKEIKKRFSENIINAIQDSEWWDMPIHFFEQTEVNNIFSKEIDDKSIHNLLELIRKYKK</sequence>
<gene>
    <name evidence="3" type="ORF">KZH69_07600</name>
</gene>
<dbReference type="PANTHER" id="PTHR43300">
    <property type="entry name" value="ACETYLTRANSFERASE"/>
    <property type="match status" value="1"/>
</dbReference>
<dbReference type="RefSeq" id="WP_219316833.1">
    <property type="nucleotide sequence ID" value="NZ_JAHWYN010000005.1"/>
</dbReference>
<dbReference type="Proteomes" id="UP000812031">
    <property type="component" value="Unassembled WGS sequence"/>
</dbReference>